<dbReference type="PANTHER" id="PTHR24171:SF9">
    <property type="entry name" value="ANKYRIN REPEAT DOMAIN-CONTAINING PROTEIN 39"/>
    <property type="match status" value="1"/>
</dbReference>
<dbReference type="InterPro" id="IPR036770">
    <property type="entry name" value="Ankyrin_rpt-contain_sf"/>
</dbReference>
<name>A0A1L9RZ76_ASPWE</name>
<dbReference type="GeneID" id="63748101"/>
<accession>A0A1L9RZ76</accession>
<dbReference type="PANTHER" id="PTHR24171">
    <property type="entry name" value="ANKYRIN REPEAT DOMAIN-CONTAINING PROTEIN 39-RELATED"/>
    <property type="match status" value="1"/>
</dbReference>
<keyword evidence="1" id="KW-0677">Repeat</keyword>
<protein>
    <submittedName>
        <fullName evidence="4">Uncharacterized protein</fullName>
    </submittedName>
</protein>
<dbReference type="SUPFAM" id="SSF48403">
    <property type="entry name" value="Ankyrin repeat"/>
    <property type="match status" value="1"/>
</dbReference>
<feature type="repeat" description="ANK" evidence="3">
    <location>
        <begin position="230"/>
        <end position="262"/>
    </location>
</feature>
<sequence>MSEISIALSTITKDQLPLVHKILCWLSYSTRPLSIAEIKDLATTTRKKDQNQHYQTGELDILSLLPSSAVKITQSTTSPDEQHQLVQLESSSSPALRNYLSASGLEEKQAHTTIATDCLLYLLDFTAPYVSTPETVESAALLRYATNYWPVHVKLGNQTEELHELVMRLFSSETEYLNWTAFLDGYTPFTGDGERKTPKPIYYASSFGLIKEVKRLLDDGASVNENETGGPTTALGVAALSGHCDVMALLISHGADVNSPGGDLGPALNLAASEGHVDAVELLLLNGAVRKE</sequence>
<proteinExistence type="predicted"/>
<dbReference type="STRING" id="1073089.A0A1L9RZ76"/>
<keyword evidence="5" id="KW-1185">Reference proteome</keyword>
<dbReference type="Pfam" id="PF12796">
    <property type="entry name" value="Ank_2"/>
    <property type="match status" value="1"/>
</dbReference>
<dbReference type="InterPro" id="IPR002110">
    <property type="entry name" value="Ankyrin_rpt"/>
</dbReference>
<gene>
    <name evidence="4" type="ORF">ASPWEDRAFT_192589</name>
</gene>
<dbReference type="OrthoDB" id="1577640at2759"/>
<dbReference type="AlphaFoldDB" id="A0A1L9RZ76"/>
<evidence type="ECO:0000256" key="2">
    <source>
        <dbReference type="ARBA" id="ARBA00023043"/>
    </source>
</evidence>
<evidence type="ECO:0000313" key="4">
    <source>
        <dbReference type="EMBL" id="OJJ40147.1"/>
    </source>
</evidence>
<dbReference type="RefSeq" id="XP_040693823.1">
    <property type="nucleotide sequence ID" value="XM_040832253.1"/>
</dbReference>
<dbReference type="VEuPathDB" id="FungiDB:ASPWEDRAFT_192589"/>
<organism evidence="4 5">
    <name type="scientific">Aspergillus wentii DTO 134E9</name>
    <dbReference type="NCBI Taxonomy" id="1073089"/>
    <lineage>
        <taxon>Eukaryota</taxon>
        <taxon>Fungi</taxon>
        <taxon>Dikarya</taxon>
        <taxon>Ascomycota</taxon>
        <taxon>Pezizomycotina</taxon>
        <taxon>Eurotiomycetes</taxon>
        <taxon>Eurotiomycetidae</taxon>
        <taxon>Eurotiales</taxon>
        <taxon>Aspergillaceae</taxon>
        <taxon>Aspergillus</taxon>
        <taxon>Aspergillus subgen. Cremei</taxon>
    </lineage>
</organism>
<dbReference type="Gene3D" id="1.25.40.20">
    <property type="entry name" value="Ankyrin repeat-containing domain"/>
    <property type="match status" value="1"/>
</dbReference>
<reference evidence="5" key="1">
    <citation type="journal article" date="2017" name="Genome Biol.">
        <title>Comparative genomics reveals high biological diversity and specific adaptations in the industrially and medically important fungal genus Aspergillus.</title>
        <authorList>
            <person name="de Vries R.P."/>
            <person name="Riley R."/>
            <person name="Wiebenga A."/>
            <person name="Aguilar-Osorio G."/>
            <person name="Amillis S."/>
            <person name="Uchima C.A."/>
            <person name="Anderluh G."/>
            <person name="Asadollahi M."/>
            <person name="Askin M."/>
            <person name="Barry K."/>
            <person name="Battaglia E."/>
            <person name="Bayram O."/>
            <person name="Benocci T."/>
            <person name="Braus-Stromeyer S.A."/>
            <person name="Caldana C."/>
            <person name="Canovas D."/>
            <person name="Cerqueira G.C."/>
            <person name="Chen F."/>
            <person name="Chen W."/>
            <person name="Choi C."/>
            <person name="Clum A."/>
            <person name="Dos Santos R.A."/>
            <person name="Damasio A.R."/>
            <person name="Diallinas G."/>
            <person name="Emri T."/>
            <person name="Fekete E."/>
            <person name="Flipphi M."/>
            <person name="Freyberg S."/>
            <person name="Gallo A."/>
            <person name="Gournas C."/>
            <person name="Habgood R."/>
            <person name="Hainaut M."/>
            <person name="Harispe M.L."/>
            <person name="Henrissat B."/>
            <person name="Hilden K.S."/>
            <person name="Hope R."/>
            <person name="Hossain A."/>
            <person name="Karabika E."/>
            <person name="Karaffa L."/>
            <person name="Karanyi Z."/>
            <person name="Krasevec N."/>
            <person name="Kuo A."/>
            <person name="Kusch H."/>
            <person name="LaButti K."/>
            <person name="Lagendijk E.L."/>
            <person name="Lapidus A."/>
            <person name="Levasseur A."/>
            <person name="Lindquist E."/>
            <person name="Lipzen A."/>
            <person name="Logrieco A.F."/>
            <person name="MacCabe A."/>
            <person name="Maekelae M.R."/>
            <person name="Malavazi I."/>
            <person name="Melin P."/>
            <person name="Meyer V."/>
            <person name="Mielnichuk N."/>
            <person name="Miskei M."/>
            <person name="Molnar A.P."/>
            <person name="Mule G."/>
            <person name="Ngan C.Y."/>
            <person name="Orejas M."/>
            <person name="Orosz E."/>
            <person name="Ouedraogo J.P."/>
            <person name="Overkamp K.M."/>
            <person name="Park H.-S."/>
            <person name="Perrone G."/>
            <person name="Piumi F."/>
            <person name="Punt P.J."/>
            <person name="Ram A.F."/>
            <person name="Ramon A."/>
            <person name="Rauscher S."/>
            <person name="Record E."/>
            <person name="Riano-Pachon D.M."/>
            <person name="Robert V."/>
            <person name="Roehrig J."/>
            <person name="Ruller R."/>
            <person name="Salamov A."/>
            <person name="Salih N.S."/>
            <person name="Samson R.A."/>
            <person name="Sandor E."/>
            <person name="Sanguinetti M."/>
            <person name="Schuetze T."/>
            <person name="Sepcic K."/>
            <person name="Shelest E."/>
            <person name="Sherlock G."/>
            <person name="Sophianopoulou V."/>
            <person name="Squina F.M."/>
            <person name="Sun H."/>
            <person name="Susca A."/>
            <person name="Todd R.B."/>
            <person name="Tsang A."/>
            <person name="Unkles S.E."/>
            <person name="van de Wiele N."/>
            <person name="van Rossen-Uffink D."/>
            <person name="Oliveira J.V."/>
            <person name="Vesth T.C."/>
            <person name="Visser J."/>
            <person name="Yu J.-H."/>
            <person name="Zhou M."/>
            <person name="Andersen M.R."/>
            <person name="Archer D.B."/>
            <person name="Baker S.E."/>
            <person name="Benoit I."/>
            <person name="Brakhage A.A."/>
            <person name="Braus G.H."/>
            <person name="Fischer R."/>
            <person name="Frisvad J.C."/>
            <person name="Goldman G.H."/>
            <person name="Houbraken J."/>
            <person name="Oakley B."/>
            <person name="Pocsi I."/>
            <person name="Scazzocchio C."/>
            <person name="Seiboth B."/>
            <person name="vanKuyk P.A."/>
            <person name="Wortman J."/>
            <person name="Dyer P.S."/>
            <person name="Grigoriev I.V."/>
        </authorList>
    </citation>
    <scope>NUCLEOTIDE SEQUENCE [LARGE SCALE GENOMIC DNA]</scope>
    <source>
        <strain evidence="5">DTO 134E9</strain>
    </source>
</reference>
<evidence type="ECO:0000313" key="5">
    <source>
        <dbReference type="Proteomes" id="UP000184383"/>
    </source>
</evidence>
<dbReference type="SMART" id="SM00248">
    <property type="entry name" value="ANK"/>
    <property type="match status" value="3"/>
</dbReference>
<evidence type="ECO:0000256" key="3">
    <source>
        <dbReference type="PROSITE-ProRule" id="PRU00023"/>
    </source>
</evidence>
<dbReference type="Proteomes" id="UP000184383">
    <property type="component" value="Unassembled WGS sequence"/>
</dbReference>
<evidence type="ECO:0000256" key="1">
    <source>
        <dbReference type="ARBA" id="ARBA00022737"/>
    </source>
</evidence>
<dbReference type="EMBL" id="KV878209">
    <property type="protein sequence ID" value="OJJ40147.1"/>
    <property type="molecule type" value="Genomic_DNA"/>
</dbReference>
<dbReference type="PROSITE" id="PS50297">
    <property type="entry name" value="ANK_REP_REGION"/>
    <property type="match status" value="1"/>
</dbReference>
<keyword evidence="2 3" id="KW-0040">ANK repeat</keyword>
<dbReference type="PROSITE" id="PS50088">
    <property type="entry name" value="ANK_REPEAT"/>
    <property type="match status" value="1"/>
</dbReference>